<keyword evidence="3" id="KW-1185">Reference proteome</keyword>
<sequence>MEELQEEVSRVSIIRDEKKAAEWLFSERLQLHELKLPTEEEEQAEPVPVRSIVIIKTGDLYVYFFNLVYDAIPCNFLDEDVATVLWKHAKIAFYNETATWMNEGRVVDIAYFKFSKAFDTVSHSTLIGKVQNCGLEEWMERWMENWLNGRSQRVIINDKGFIWSPVSSGVPQGLIIGPVLFNLSINDLDEEVYLLNKFADGTMLGGVVDTPECCVALQKDFDRLEKWTEKNCLKFHKGKCRVLHLGKNNSKHQHRLGTNLLESSSAEKDMRVLVNKKLSLGN</sequence>
<gene>
    <name evidence="2" type="ORF">WISP_136854</name>
</gene>
<proteinExistence type="predicted"/>
<dbReference type="Pfam" id="PF00078">
    <property type="entry name" value="RVT_1"/>
    <property type="match status" value="1"/>
</dbReference>
<evidence type="ECO:0000313" key="2">
    <source>
        <dbReference type="EMBL" id="KAJ7405909.1"/>
    </source>
</evidence>
<dbReference type="InterPro" id="IPR000477">
    <property type="entry name" value="RT_dom"/>
</dbReference>
<organism evidence="2 3">
    <name type="scientific">Willisornis vidua</name>
    <name type="common">Xingu scale-backed antbird</name>
    <dbReference type="NCBI Taxonomy" id="1566151"/>
    <lineage>
        <taxon>Eukaryota</taxon>
        <taxon>Metazoa</taxon>
        <taxon>Chordata</taxon>
        <taxon>Craniata</taxon>
        <taxon>Vertebrata</taxon>
        <taxon>Euteleostomi</taxon>
        <taxon>Archelosauria</taxon>
        <taxon>Archosauria</taxon>
        <taxon>Dinosauria</taxon>
        <taxon>Saurischia</taxon>
        <taxon>Theropoda</taxon>
        <taxon>Coelurosauria</taxon>
        <taxon>Aves</taxon>
        <taxon>Neognathae</taxon>
        <taxon>Neoaves</taxon>
        <taxon>Telluraves</taxon>
        <taxon>Australaves</taxon>
        <taxon>Passeriformes</taxon>
        <taxon>Thamnophilidae</taxon>
        <taxon>Willisornis</taxon>
    </lineage>
</organism>
<reference evidence="2" key="1">
    <citation type="submission" date="2019-10" db="EMBL/GenBank/DDBJ databases">
        <authorList>
            <person name="Soares A.E.R."/>
            <person name="Aleixo A."/>
            <person name="Schneider P."/>
            <person name="Miyaki C.Y."/>
            <person name="Schneider M.P."/>
            <person name="Mello C."/>
            <person name="Vasconcelos A.T.R."/>
        </authorList>
    </citation>
    <scope>NUCLEOTIDE SEQUENCE</scope>
    <source>
        <tissue evidence="2">Muscle</tissue>
    </source>
</reference>
<accession>A0ABQ9CN43</accession>
<name>A0ABQ9CN43_9PASS</name>
<dbReference type="EMBL" id="WHWB01034688">
    <property type="protein sequence ID" value="KAJ7405909.1"/>
    <property type="molecule type" value="Genomic_DNA"/>
</dbReference>
<evidence type="ECO:0000259" key="1">
    <source>
        <dbReference type="Pfam" id="PF00078"/>
    </source>
</evidence>
<protein>
    <recommendedName>
        <fullName evidence="1">Reverse transcriptase domain-containing protein</fullName>
    </recommendedName>
</protein>
<dbReference type="PANTHER" id="PTHR33332">
    <property type="entry name" value="REVERSE TRANSCRIPTASE DOMAIN-CONTAINING PROTEIN"/>
    <property type="match status" value="1"/>
</dbReference>
<evidence type="ECO:0000313" key="3">
    <source>
        <dbReference type="Proteomes" id="UP001145742"/>
    </source>
</evidence>
<comment type="caution">
    <text evidence="2">The sequence shown here is derived from an EMBL/GenBank/DDBJ whole genome shotgun (WGS) entry which is preliminary data.</text>
</comment>
<feature type="domain" description="Reverse transcriptase" evidence="1">
    <location>
        <begin position="114"/>
        <end position="252"/>
    </location>
</feature>
<dbReference type="Proteomes" id="UP001145742">
    <property type="component" value="Unassembled WGS sequence"/>
</dbReference>